<evidence type="ECO:0000313" key="3">
    <source>
        <dbReference type="EMBL" id="ALP95334.1"/>
    </source>
</evidence>
<keyword evidence="2" id="KW-0472">Membrane</keyword>
<evidence type="ECO:0008006" key="5">
    <source>
        <dbReference type="Google" id="ProtNLM"/>
    </source>
</evidence>
<evidence type="ECO:0000256" key="1">
    <source>
        <dbReference type="SAM" id="MobiDB-lite"/>
    </source>
</evidence>
<feature type="compositionally biased region" description="Basic and acidic residues" evidence="1">
    <location>
        <begin position="240"/>
        <end position="252"/>
    </location>
</feature>
<feature type="transmembrane region" description="Helical" evidence="2">
    <location>
        <begin position="108"/>
        <end position="126"/>
    </location>
</feature>
<sequence length="390" mass="42857">MPEDRKYDYGYDGDGGPDNGNDGDLSEWIPVLIFLVCFPPVGVVLLVLKLMGITGKGGRRQGSRHPYDLQREASQTGGERRYYRQAQAVNQNPKKKKKYVRKPDRDPGRGFTIGGAIMAGIFALGAADEFFSALSRGGLLASLGDIFTPLAFCGVGLFLMYLGVTKSKKAKRYRKYMALIGKRDAIPVAILAQAMGLSVRRVCGDLQDMLDEGVIPMGYLDMGAGRLVLTAEGIQDPPPEPEKEAQPPKGMEREEAVLTEIREVNDAIADAVMSAKIDHIGEITSKIFVYLREKPDKEGQLRSFLSYYLPTTLKILRAYAQMEAQGIEGENIKAAKSRIEGMMDKVVDGFEKQLDRLFQDDAMDIATDVEVLERMLDKDGLGGQGMTLGG</sequence>
<feature type="region of interest" description="Disordered" evidence="1">
    <location>
        <begin position="56"/>
        <end position="80"/>
    </location>
</feature>
<protein>
    <recommendedName>
        <fullName evidence="5">5-bromo-4-chloroindolyl phosphate hydrolysis protein</fullName>
    </recommendedName>
</protein>
<evidence type="ECO:0000256" key="2">
    <source>
        <dbReference type="SAM" id="Phobius"/>
    </source>
</evidence>
<accession>A0A0S2W7L2</accession>
<evidence type="ECO:0000313" key="4">
    <source>
        <dbReference type="Proteomes" id="UP000064844"/>
    </source>
</evidence>
<dbReference type="RefSeq" id="WP_058118447.1">
    <property type="nucleotide sequence ID" value="NZ_CP011307.1"/>
</dbReference>
<dbReference type="AlphaFoldDB" id="A0A0S2W7L2"/>
<dbReference type="KEGG" id="ibu:IB211_02943c"/>
<feature type="transmembrane region" description="Helical" evidence="2">
    <location>
        <begin position="28"/>
        <end position="51"/>
    </location>
</feature>
<proteinExistence type="predicted"/>
<feature type="transmembrane region" description="Helical" evidence="2">
    <location>
        <begin position="146"/>
        <end position="164"/>
    </location>
</feature>
<name>A0A0S2W7L2_9FIRM</name>
<gene>
    <name evidence="3" type="ORF">IB211_02943c</name>
</gene>
<dbReference type="InterPro" id="IPR018770">
    <property type="entry name" value="ChloroindolylP_hydrolase"/>
</dbReference>
<organism evidence="3 4">
    <name type="scientific">Intestinimonas butyriciproducens</name>
    <dbReference type="NCBI Taxonomy" id="1297617"/>
    <lineage>
        <taxon>Bacteria</taxon>
        <taxon>Bacillati</taxon>
        <taxon>Bacillota</taxon>
        <taxon>Clostridia</taxon>
        <taxon>Eubacteriales</taxon>
        <taxon>Intestinimonas</taxon>
    </lineage>
</organism>
<keyword evidence="2" id="KW-0812">Transmembrane</keyword>
<dbReference type="Proteomes" id="UP000064844">
    <property type="component" value="Chromosome"/>
</dbReference>
<keyword evidence="2" id="KW-1133">Transmembrane helix</keyword>
<keyword evidence="4" id="KW-1185">Reference proteome</keyword>
<reference evidence="3 4" key="1">
    <citation type="journal article" date="2015" name="Nat. Commun.">
        <title>Production of butyrate from lysine and the Amadori product fructoselysine by a human gut commensal.</title>
        <authorList>
            <person name="Bui T.P."/>
            <person name="Ritari J."/>
            <person name="Boeren S."/>
            <person name="de Waard P."/>
            <person name="Plugge C.M."/>
            <person name="de Vos W.M."/>
        </authorList>
    </citation>
    <scope>NUCLEOTIDE SEQUENCE [LARGE SCALE GENOMIC DNA]</scope>
    <source>
        <strain evidence="3 4">AF211</strain>
    </source>
</reference>
<reference evidence="4" key="2">
    <citation type="submission" date="2015-04" db="EMBL/GenBank/DDBJ databases">
        <title>A butyrogenic pathway from the amino acid lysine in a human gut commensal.</title>
        <authorList>
            <person name="de Vos W.M."/>
            <person name="Bui N.T.P."/>
            <person name="Plugge C.M."/>
            <person name="Ritari J."/>
        </authorList>
    </citation>
    <scope>NUCLEOTIDE SEQUENCE [LARGE SCALE GENOMIC DNA]</scope>
    <source>
        <strain evidence="4">AF211</strain>
    </source>
</reference>
<dbReference type="STRING" id="1297617.IB211_02943c"/>
<dbReference type="EMBL" id="CP011307">
    <property type="protein sequence ID" value="ALP95334.1"/>
    <property type="molecule type" value="Genomic_DNA"/>
</dbReference>
<dbReference type="eggNOG" id="COG2433">
    <property type="taxonomic scope" value="Bacteria"/>
</dbReference>
<dbReference type="Pfam" id="PF10112">
    <property type="entry name" value="Halogen_Hydrol"/>
    <property type="match status" value="1"/>
</dbReference>
<feature type="region of interest" description="Disordered" evidence="1">
    <location>
        <begin position="232"/>
        <end position="252"/>
    </location>
</feature>